<name>A0A366MG21_9EURY</name>
<sequence length="33" mass="3966">MIFSFQMTDHVDAAKYKKIKEEKLTINQDFESE</sequence>
<keyword evidence="2" id="KW-1185">Reference proteome</keyword>
<gene>
    <name evidence="1" type="ORF">ALNOE001_01060</name>
</gene>
<reference evidence="1 2" key="1">
    <citation type="submission" date="2018-06" db="EMBL/GenBank/DDBJ databases">
        <title>Genomic insight into two independent archaeal endosymbiosis events.</title>
        <authorList>
            <person name="Lind A.E."/>
            <person name="Lewis W.H."/>
            <person name="Spang A."/>
            <person name="Guy L."/>
            <person name="Embley M.T."/>
            <person name="Ettema T.J.G."/>
        </authorList>
    </citation>
    <scope>NUCLEOTIDE SEQUENCE [LARGE SCALE GENOMIC DNA]</scope>
    <source>
        <strain evidence="1">NOE</strain>
    </source>
</reference>
<proteinExistence type="predicted"/>
<protein>
    <submittedName>
        <fullName evidence="1">Uncharacterized protein</fullName>
    </submittedName>
</protein>
<dbReference type="Proteomes" id="UP000253099">
    <property type="component" value="Unassembled WGS sequence"/>
</dbReference>
<evidence type="ECO:0000313" key="2">
    <source>
        <dbReference type="Proteomes" id="UP000253099"/>
    </source>
</evidence>
<dbReference type="AlphaFoldDB" id="A0A366MG21"/>
<evidence type="ECO:0000313" key="1">
    <source>
        <dbReference type="EMBL" id="RBQ24459.1"/>
    </source>
</evidence>
<accession>A0A366MG21</accession>
<comment type="caution">
    <text evidence="1">The sequence shown here is derived from an EMBL/GenBank/DDBJ whole genome shotgun (WGS) entry which is preliminary data.</text>
</comment>
<dbReference type="EMBL" id="NIZT01000003">
    <property type="protein sequence ID" value="RBQ24459.1"/>
    <property type="molecule type" value="Genomic_DNA"/>
</dbReference>
<organism evidence="1 2">
    <name type="scientific">Candidatus Methanobinarius endosymbioticus</name>
    <dbReference type="NCBI Taxonomy" id="2006182"/>
    <lineage>
        <taxon>Archaea</taxon>
        <taxon>Methanobacteriati</taxon>
        <taxon>Methanobacteriota</taxon>
        <taxon>Methanomada group</taxon>
        <taxon>Methanobacteria</taxon>
        <taxon>Methanobacteriales</taxon>
        <taxon>Methanobacteriaceae</taxon>
        <taxon>Candidatus Methanobinarius</taxon>
    </lineage>
</organism>